<reference evidence="13" key="1">
    <citation type="submission" date="2023-10" db="EMBL/GenBank/DDBJ databases">
        <title>Genome assembly of Pristionchus species.</title>
        <authorList>
            <person name="Yoshida K."/>
            <person name="Sommer R.J."/>
        </authorList>
    </citation>
    <scope>NUCLEOTIDE SEQUENCE</scope>
    <source>
        <strain evidence="13">RS0144</strain>
    </source>
</reference>
<dbReference type="Pfam" id="PF02798">
    <property type="entry name" value="GST_N"/>
    <property type="match status" value="1"/>
</dbReference>
<dbReference type="InterPro" id="IPR005442">
    <property type="entry name" value="GST_omega"/>
</dbReference>
<dbReference type="InterPro" id="IPR050983">
    <property type="entry name" value="GST_Omega/HSP26"/>
</dbReference>
<dbReference type="GO" id="GO:0006749">
    <property type="term" value="P:glutathione metabolic process"/>
    <property type="evidence" value="ECO:0007669"/>
    <property type="project" value="TreeGrafter"/>
</dbReference>
<dbReference type="Pfam" id="PF00043">
    <property type="entry name" value="GST_C"/>
    <property type="match status" value="1"/>
</dbReference>
<evidence type="ECO:0000256" key="4">
    <source>
        <dbReference type="ARBA" id="ARBA00013060"/>
    </source>
</evidence>
<evidence type="ECO:0000259" key="12">
    <source>
        <dbReference type="PROSITE" id="PS50405"/>
    </source>
</evidence>
<dbReference type="EC" id="1.8.5.1" evidence="2"/>
<evidence type="ECO:0000256" key="2">
    <source>
        <dbReference type="ARBA" id="ARBA00012436"/>
    </source>
</evidence>
<dbReference type="GO" id="GO:0045174">
    <property type="term" value="F:glutathione dehydrogenase (ascorbate) activity"/>
    <property type="evidence" value="ECO:0007669"/>
    <property type="project" value="UniProtKB-EC"/>
</dbReference>
<dbReference type="PANTHER" id="PTHR43968">
    <property type="match status" value="1"/>
</dbReference>
<evidence type="ECO:0000256" key="5">
    <source>
        <dbReference type="ARBA" id="ARBA00023002"/>
    </source>
</evidence>
<dbReference type="PANTHER" id="PTHR43968:SF6">
    <property type="entry name" value="GLUTATHIONE S-TRANSFERASE OMEGA"/>
    <property type="match status" value="1"/>
</dbReference>
<sequence length="248" mass="27599">MVKVIGNNTPALKTGDPEPKLAKGKARIYSNRFCPYSERALLYAAAKGFEVEIVNINLKEKPEWYFSKHPQGKVPAFERDGEIVIESSIIPDYLDDIYPSSAILPTDPYEKAKQRIMLEQAAPVTTTFFGLYAVNKDKLEGEARFAKLKAVEDALDGAEKLLKDKYFGGSTAGYADWLLFPFFERIAIFSALLDFSSPFPGDRWPALSAWWARISVHPAVAAVTQPPALHHEFIEGFLSGKPVNDIGI</sequence>
<dbReference type="SFLD" id="SFLDG00358">
    <property type="entry name" value="Main_(cytGST)"/>
    <property type="match status" value="1"/>
</dbReference>
<keyword evidence="5" id="KW-0560">Oxidoreductase</keyword>
<dbReference type="SUPFAM" id="SSF52833">
    <property type="entry name" value="Thioredoxin-like"/>
    <property type="match status" value="1"/>
</dbReference>
<dbReference type="InterPro" id="IPR004046">
    <property type="entry name" value="GST_C"/>
</dbReference>
<dbReference type="Gene3D" id="3.40.30.10">
    <property type="entry name" value="Glutaredoxin"/>
    <property type="match status" value="1"/>
</dbReference>
<dbReference type="InterPro" id="IPR010987">
    <property type="entry name" value="Glutathione-S-Trfase_C-like"/>
</dbReference>
<evidence type="ECO:0000256" key="9">
    <source>
        <dbReference type="ARBA" id="ARBA00048353"/>
    </source>
</evidence>
<comment type="similarity">
    <text evidence="1">Belongs to the GST superfamily. Omega family.</text>
</comment>
<feature type="domain" description="GST C-terminal" evidence="12">
    <location>
        <begin position="107"/>
        <end position="243"/>
    </location>
</feature>
<dbReference type="EMBL" id="BTSX01000004">
    <property type="protein sequence ID" value="GMS93460.1"/>
    <property type="molecule type" value="Genomic_DNA"/>
</dbReference>
<comment type="catalytic activity">
    <reaction evidence="8">
        <text>RX + glutathione = an S-substituted glutathione + a halide anion + H(+)</text>
        <dbReference type="Rhea" id="RHEA:16437"/>
        <dbReference type="ChEBI" id="CHEBI:15378"/>
        <dbReference type="ChEBI" id="CHEBI:16042"/>
        <dbReference type="ChEBI" id="CHEBI:17792"/>
        <dbReference type="ChEBI" id="CHEBI:57925"/>
        <dbReference type="ChEBI" id="CHEBI:90779"/>
        <dbReference type="EC" id="2.5.1.18"/>
    </reaction>
</comment>
<dbReference type="Proteomes" id="UP001432027">
    <property type="component" value="Unassembled WGS sequence"/>
</dbReference>
<evidence type="ECO:0000259" key="11">
    <source>
        <dbReference type="PROSITE" id="PS50404"/>
    </source>
</evidence>
<dbReference type="Gene3D" id="1.20.1050.10">
    <property type="match status" value="1"/>
</dbReference>
<feature type="domain" description="GST N-terminal" evidence="11">
    <location>
        <begin position="24"/>
        <end position="102"/>
    </location>
</feature>
<comment type="caution">
    <text evidence="13">The sequence shown here is derived from an EMBL/GenBank/DDBJ whole genome shotgun (WGS) entry which is preliminary data.</text>
</comment>
<evidence type="ECO:0000256" key="3">
    <source>
        <dbReference type="ARBA" id="ARBA00012452"/>
    </source>
</evidence>
<dbReference type="GO" id="GO:0005737">
    <property type="term" value="C:cytoplasm"/>
    <property type="evidence" value="ECO:0007669"/>
    <property type="project" value="InterPro"/>
</dbReference>
<dbReference type="InterPro" id="IPR036249">
    <property type="entry name" value="Thioredoxin-like_sf"/>
</dbReference>
<dbReference type="InterPro" id="IPR040079">
    <property type="entry name" value="Glutathione_S-Trfase"/>
</dbReference>
<comment type="catalytic activity">
    <reaction evidence="10">
        <text>L-dehydroascorbate + 2 glutathione = glutathione disulfide + L-ascorbate</text>
        <dbReference type="Rhea" id="RHEA:24424"/>
        <dbReference type="ChEBI" id="CHEBI:38290"/>
        <dbReference type="ChEBI" id="CHEBI:57925"/>
        <dbReference type="ChEBI" id="CHEBI:58297"/>
        <dbReference type="ChEBI" id="CHEBI:58539"/>
        <dbReference type="EC" id="1.8.5.1"/>
    </reaction>
</comment>
<evidence type="ECO:0000256" key="8">
    <source>
        <dbReference type="ARBA" id="ARBA00047960"/>
    </source>
</evidence>
<evidence type="ECO:0000313" key="14">
    <source>
        <dbReference type="Proteomes" id="UP001432027"/>
    </source>
</evidence>
<dbReference type="EC" id="1.20.4.2" evidence="4"/>
<evidence type="ECO:0000256" key="1">
    <source>
        <dbReference type="ARBA" id="ARBA00011067"/>
    </source>
</evidence>
<comment type="catalytic activity">
    <reaction evidence="9">
        <text>methylarsonate + 2 glutathione + H(+) = methylarsonous acid + glutathione disulfide + H2O</text>
        <dbReference type="Rhea" id="RHEA:15969"/>
        <dbReference type="ChEBI" id="CHEBI:15377"/>
        <dbReference type="ChEBI" id="CHEBI:15378"/>
        <dbReference type="ChEBI" id="CHEBI:17826"/>
        <dbReference type="ChEBI" id="CHEBI:33409"/>
        <dbReference type="ChEBI" id="CHEBI:57925"/>
        <dbReference type="ChEBI" id="CHEBI:58297"/>
        <dbReference type="EC" id="1.20.4.2"/>
    </reaction>
</comment>
<evidence type="ECO:0000256" key="6">
    <source>
        <dbReference type="ARBA" id="ARBA00032186"/>
    </source>
</evidence>
<dbReference type="GO" id="GO:0050610">
    <property type="term" value="F:methylarsonate reductase activity"/>
    <property type="evidence" value="ECO:0007669"/>
    <property type="project" value="UniProtKB-EC"/>
</dbReference>
<dbReference type="FunFam" id="1.20.1050.10:FF:000009">
    <property type="entry name" value="Glutathione S-transferase omega-1"/>
    <property type="match status" value="1"/>
</dbReference>
<dbReference type="PROSITE" id="PS50405">
    <property type="entry name" value="GST_CTER"/>
    <property type="match status" value="1"/>
</dbReference>
<dbReference type="PRINTS" id="PR01625">
    <property type="entry name" value="GSTRNSFRASEO"/>
</dbReference>
<evidence type="ECO:0000256" key="7">
    <source>
        <dbReference type="ARBA" id="ARBA00032681"/>
    </source>
</evidence>
<dbReference type="InterPro" id="IPR004045">
    <property type="entry name" value="Glutathione_S-Trfase_N"/>
</dbReference>
<keyword evidence="14" id="KW-1185">Reference proteome</keyword>
<dbReference type="AlphaFoldDB" id="A0AAV5TDY1"/>
<dbReference type="InterPro" id="IPR036282">
    <property type="entry name" value="Glutathione-S-Trfase_C_sf"/>
</dbReference>
<dbReference type="PROSITE" id="PS50404">
    <property type="entry name" value="GST_NTER"/>
    <property type="match status" value="1"/>
</dbReference>
<accession>A0AAV5TDY1</accession>
<dbReference type="FunFam" id="3.40.30.10:FF:000123">
    <property type="entry name" value="Glutathione transferase o1"/>
    <property type="match status" value="1"/>
</dbReference>
<name>A0AAV5TDY1_9BILA</name>
<protein>
    <recommendedName>
        <fullName evidence="6">Glutathione-dependent dehydroascorbate reductase</fullName>
        <ecNumber evidence="4">1.20.4.2</ecNumber>
        <ecNumber evidence="2">1.8.5.1</ecNumber>
        <ecNumber evidence="3">2.5.1.18</ecNumber>
    </recommendedName>
    <alternativeName>
        <fullName evidence="7">Monomethylarsonic acid reductase</fullName>
    </alternativeName>
</protein>
<evidence type="ECO:0000256" key="10">
    <source>
        <dbReference type="ARBA" id="ARBA00049544"/>
    </source>
</evidence>
<gene>
    <name evidence="13" type="ORF">PENTCL1PPCAC_15635</name>
</gene>
<proteinExistence type="inferred from homology"/>
<dbReference type="SFLD" id="SFLDS00019">
    <property type="entry name" value="Glutathione_Transferase_(cytos"/>
    <property type="match status" value="1"/>
</dbReference>
<dbReference type="SUPFAM" id="SSF47616">
    <property type="entry name" value="GST C-terminal domain-like"/>
    <property type="match status" value="1"/>
</dbReference>
<organism evidence="13 14">
    <name type="scientific">Pristionchus entomophagus</name>
    <dbReference type="NCBI Taxonomy" id="358040"/>
    <lineage>
        <taxon>Eukaryota</taxon>
        <taxon>Metazoa</taxon>
        <taxon>Ecdysozoa</taxon>
        <taxon>Nematoda</taxon>
        <taxon>Chromadorea</taxon>
        <taxon>Rhabditida</taxon>
        <taxon>Rhabditina</taxon>
        <taxon>Diplogasteromorpha</taxon>
        <taxon>Diplogasteroidea</taxon>
        <taxon>Neodiplogasteridae</taxon>
        <taxon>Pristionchus</taxon>
    </lineage>
</organism>
<dbReference type="EC" id="2.5.1.18" evidence="3"/>
<evidence type="ECO:0000313" key="13">
    <source>
        <dbReference type="EMBL" id="GMS93460.1"/>
    </source>
</evidence>
<dbReference type="GO" id="GO:0004364">
    <property type="term" value="F:glutathione transferase activity"/>
    <property type="evidence" value="ECO:0007669"/>
    <property type="project" value="UniProtKB-EC"/>
</dbReference>